<evidence type="ECO:0000256" key="1">
    <source>
        <dbReference type="ARBA" id="ARBA00022574"/>
    </source>
</evidence>
<evidence type="ECO:0000256" key="3">
    <source>
        <dbReference type="PROSITE-ProRule" id="PRU00221"/>
    </source>
</evidence>
<dbReference type="AlphaFoldDB" id="A0A813CDD5"/>
<protein>
    <submittedName>
        <fullName evidence="6">HET-E1 protein</fullName>
    </submittedName>
</protein>
<feature type="transmembrane region" description="Helical" evidence="5">
    <location>
        <begin position="447"/>
        <end position="466"/>
    </location>
</feature>
<sequence>MAVLPEPEPQELGRAVESPDYQQQVPAEHWAEVNVLELCHGLDSPRSPEPISAPSSPNEGTNADDWIVDLVASMEPTRAEIIRGVPVHCALQGCGQAMRGRQRGLYRLSRATTCIDEFWSHSWHTSAWMKYVTVWFLNSATIAAAFGMGGALLGFMLRAVGVLPVTLEGPTFADSQWSVLSGLIFFCASFMLWRVRRLVFLDILCINQEDEGLKGEAMISMGAILKSSASMLVLWDPTWVQRFWCVFELASFLHSQTKRGATTSKHLSIRPNLMGPVLLAGKVGLIGLLLAWPLMLQAFGSSGMVMGLTLSAGLLPCFLCLAHVGRTFCCSLDTLQQQLAKFRVEDAKCWCCTVNHVDDQTGEPLPCDRDVMLKCIGIWFGSSADFECLVQGHVRTTLLRQLTSPVYLYQQVVVATSPVMWLFLDRVAHLFAVDRTDLAVSVFFDALAWWLLAIPCIVVLGVALAYKLRRKQAHCVLDLAFSIAVLVVAACILAAFLFAYVFIDNQVSSLQLEAYAVLRAALFVLLSAILARCALHVFWQAKNRAICTDYEQVPGNFATVFAFDESESPAVERKRMLFASIVTGSVGQSLDIRQKAGTKLASASADGILRLWEPRSNKASLKGDAAWQDPTSGTCGDLLEATEPRGFASCISWAPDGVRLATGYQDGEVVVWYPHAALPTVSCSGHTNQVRCIAWSPQGKDCVASGSLDGTVRIWEPKKGKCLKTCQGDGGYVYCLLWHPEATSLAAGSTDGIARLFDPLTGTCIVLHVDRGFKGEASVF</sequence>
<dbReference type="OrthoDB" id="417821at2759"/>
<feature type="transmembrane region" description="Helical" evidence="5">
    <location>
        <begin position="134"/>
        <end position="157"/>
    </location>
</feature>
<comment type="caution">
    <text evidence="6">The sequence shown here is derived from an EMBL/GenBank/DDBJ whole genome shotgun (WGS) entry which is preliminary data.</text>
</comment>
<dbReference type="SMART" id="SM00320">
    <property type="entry name" value="WD40"/>
    <property type="match status" value="4"/>
</dbReference>
<name>A0A813CDD5_9DINO</name>
<organism evidence="6 7">
    <name type="scientific">Symbiodinium necroappetens</name>
    <dbReference type="NCBI Taxonomy" id="1628268"/>
    <lineage>
        <taxon>Eukaryota</taxon>
        <taxon>Sar</taxon>
        <taxon>Alveolata</taxon>
        <taxon>Dinophyceae</taxon>
        <taxon>Suessiales</taxon>
        <taxon>Symbiodiniaceae</taxon>
        <taxon>Symbiodinium</taxon>
    </lineage>
</organism>
<dbReference type="PROSITE" id="PS50082">
    <property type="entry name" value="WD_REPEATS_2"/>
    <property type="match status" value="2"/>
</dbReference>
<evidence type="ECO:0000313" key="7">
    <source>
        <dbReference type="Proteomes" id="UP000601435"/>
    </source>
</evidence>
<keyword evidence="5" id="KW-0812">Transmembrane</keyword>
<dbReference type="PANTHER" id="PTHR19848">
    <property type="entry name" value="WD40 REPEAT PROTEIN"/>
    <property type="match status" value="1"/>
</dbReference>
<dbReference type="InterPro" id="IPR001680">
    <property type="entry name" value="WD40_rpt"/>
</dbReference>
<evidence type="ECO:0000256" key="4">
    <source>
        <dbReference type="SAM" id="MobiDB-lite"/>
    </source>
</evidence>
<feature type="transmembrane region" description="Helical" evidence="5">
    <location>
        <begin position="273"/>
        <end position="292"/>
    </location>
</feature>
<dbReference type="PANTHER" id="PTHR19848:SF8">
    <property type="entry name" value="F-BOX AND WD REPEAT DOMAIN CONTAINING 7"/>
    <property type="match status" value="1"/>
</dbReference>
<feature type="region of interest" description="Disordered" evidence="4">
    <location>
        <begin position="1"/>
        <end position="24"/>
    </location>
</feature>
<reference evidence="6" key="1">
    <citation type="submission" date="2021-02" db="EMBL/GenBank/DDBJ databases">
        <authorList>
            <person name="Dougan E. K."/>
            <person name="Rhodes N."/>
            <person name="Thang M."/>
            <person name="Chan C."/>
        </authorList>
    </citation>
    <scope>NUCLEOTIDE SEQUENCE</scope>
</reference>
<keyword evidence="5" id="KW-1133">Transmembrane helix</keyword>
<dbReference type="EMBL" id="CAJNJA010091508">
    <property type="protein sequence ID" value="CAE7940507.1"/>
    <property type="molecule type" value="Genomic_DNA"/>
</dbReference>
<dbReference type="SUPFAM" id="SSF50978">
    <property type="entry name" value="WD40 repeat-like"/>
    <property type="match status" value="1"/>
</dbReference>
<feature type="repeat" description="WD" evidence="3">
    <location>
        <begin position="651"/>
        <end position="672"/>
    </location>
</feature>
<feature type="transmembrane region" description="Helical" evidence="5">
    <location>
        <begin position="304"/>
        <end position="324"/>
    </location>
</feature>
<feature type="transmembrane region" description="Helical" evidence="5">
    <location>
        <begin position="478"/>
        <end position="503"/>
    </location>
</feature>
<feature type="transmembrane region" description="Helical" evidence="5">
    <location>
        <begin position="177"/>
        <end position="195"/>
    </location>
</feature>
<dbReference type="PROSITE" id="PS50294">
    <property type="entry name" value="WD_REPEATS_REGION"/>
    <property type="match status" value="1"/>
</dbReference>
<evidence type="ECO:0000313" key="6">
    <source>
        <dbReference type="EMBL" id="CAE7940507.1"/>
    </source>
</evidence>
<feature type="repeat" description="WD" evidence="3">
    <location>
        <begin position="683"/>
        <end position="725"/>
    </location>
</feature>
<proteinExistence type="predicted"/>
<keyword evidence="7" id="KW-1185">Reference proteome</keyword>
<keyword evidence="1 3" id="KW-0853">WD repeat</keyword>
<dbReference type="Proteomes" id="UP000601435">
    <property type="component" value="Unassembled WGS sequence"/>
</dbReference>
<evidence type="ECO:0000256" key="5">
    <source>
        <dbReference type="SAM" id="Phobius"/>
    </source>
</evidence>
<keyword evidence="2" id="KW-0677">Repeat</keyword>
<dbReference type="Gene3D" id="2.130.10.10">
    <property type="entry name" value="YVTN repeat-like/Quinoprotein amine dehydrogenase"/>
    <property type="match status" value="1"/>
</dbReference>
<evidence type="ECO:0000256" key="2">
    <source>
        <dbReference type="ARBA" id="ARBA00022737"/>
    </source>
</evidence>
<feature type="transmembrane region" description="Helical" evidence="5">
    <location>
        <begin position="515"/>
        <end position="535"/>
    </location>
</feature>
<accession>A0A813CDD5</accession>
<dbReference type="Pfam" id="PF00400">
    <property type="entry name" value="WD40"/>
    <property type="match status" value="3"/>
</dbReference>
<dbReference type="InterPro" id="IPR015943">
    <property type="entry name" value="WD40/YVTN_repeat-like_dom_sf"/>
</dbReference>
<feature type="transmembrane region" description="Helical" evidence="5">
    <location>
        <begin position="406"/>
        <end position="424"/>
    </location>
</feature>
<keyword evidence="5" id="KW-0472">Membrane</keyword>
<dbReference type="InterPro" id="IPR036322">
    <property type="entry name" value="WD40_repeat_dom_sf"/>
</dbReference>
<gene>
    <name evidence="6" type="primary">HET-E1</name>
    <name evidence="6" type="ORF">SNEC2469_LOCUS33916</name>
</gene>